<evidence type="ECO:0000313" key="2">
    <source>
        <dbReference type="EMBL" id="OCA55249.1"/>
    </source>
</evidence>
<gene>
    <name evidence="2" type="ORF">Phpb_01600</name>
</gene>
<accession>A0A1B8YJE3</accession>
<keyword evidence="1" id="KW-0812">Transmembrane</keyword>
<evidence type="ECO:0000313" key="3">
    <source>
        <dbReference type="Proteomes" id="UP000092665"/>
    </source>
</evidence>
<organism evidence="2 3">
    <name type="scientific">Photorhabdus namnaonensis</name>
    <dbReference type="NCBI Taxonomy" id="1851568"/>
    <lineage>
        <taxon>Bacteria</taxon>
        <taxon>Pseudomonadati</taxon>
        <taxon>Pseudomonadota</taxon>
        <taxon>Gammaproteobacteria</taxon>
        <taxon>Enterobacterales</taxon>
        <taxon>Morganellaceae</taxon>
        <taxon>Photorhabdus</taxon>
    </lineage>
</organism>
<dbReference type="AlphaFoldDB" id="A0A1B8YJE3"/>
<keyword evidence="3" id="KW-1185">Reference proteome</keyword>
<reference evidence="3" key="1">
    <citation type="submission" date="2015-11" db="EMBL/GenBank/DDBJ databases">
        <authorList>
            <person name="Tobias N.J."/>
            <person name="Mishra B."/>
            <person name="Gupta D.K."/>
            <person name="Thines M."/>
            <person name="Stinear T.P."/>
            <person name="Bode H.B."/>
        </authorList>
    </citation>
    <scope>NUCLEOTIDE SEQUENCE [LARGE SCALE GENOMIC DNA]</scope>
    <source>
        <strain evidence="3">PB45.5</strain>
    </source>
</reference>
<dbReference type="EMBL" id="LOIC01000042">
    <property type="protein sequence ID" value="OCA55249.1"/>
    <property type="molecule type" value="Genomic_DNA"/>
</dbReference>
<comment type="caution">
    <text evidence="2">The sequence shown here is derived from an EMBL/GenBank/DDBJ whole genome shotgun (WGS) entry which is preliminary data.</text>
</comment>
<keyword evidence="1" id="KW-1133">Transmembrane helix</keyword>
<sequence length="166" mass="19200">MVFYWNFSLINTLPMISFAGFKCSVFNLITKSRLFKKLSHITNSTLIRLIRLFILPNNRGNRSFAADSTISYLREPFRRKNLDSSNIKANSYWNKIPTKNQHLVNKLNPSFLAGVIVITSFQDNYNGLGSCSLRGFLANHIDLSSRSFLYLQRFHQKNYVNSLHIS</sequence>
<keyword evidence="1" id="KW-0472">Membrane</keyword>
<protein>
    <submittedName>
        <fullName evidence="2">Uncharacterized protein</fullName>
    </submittedName>
</protein>
<dbReference type="Proteomes" id="UP000092665">
    <property type="component" value="Unassembled WGS sequence"/>
</dbReference>
<feature type="transmembrane region" description="Helical" evidence="1">
    <location>
        <begin position="12"/>
        <end position="30"/>
    </location>
</feature>
<proteinExistence type="predicted"/>
<name>A0A1B8YJE3_9GAMM</name>
<evidence type="ECO:0000256" key="1">
    <source>
        <dbReference type="SAM" id="Phobius"/>
    </source>
</evidence>